<dbReference type="Gene3D" id="1.20.1050.10">
    <property type="match status" value="1"/>
</dbReference>
<dbReference type="SFLD" id="SFLDG00358">
    <property type="entry name" value="Main_(cytGST)"/>
    <property type="match status" value="1"/>
</dbReference>
<dbReference type="GO" id="GO:0004364">
    <property type="term" value="F:glutathione transferase activity"/>
    <property type="evidence" value="ECO:0007669"/>
    <property type="project" value="TreeGrafter"/>
</dbReference>
<dbReference type="PANTHER" id="PTHR43969">
    <property type="entry name" value="GLUTATHIONE S TRANSFERASE D10, ISOFORM A-RELATED"/>
    <property type="match status" value="1"/>
</dbReference>
<dbReference type="InterPro" id="IPR040079">
    <property type="entry name" value="Glutathione_S-Trfase"/>
</dbReference>
<dbReference type="SFLD" id="SFLDS00019">
    <property type="entry name" value="Glutathione_Transferase_(cytos"/>
    <property type="match status" value="1"/>
</dbReference>
<dbReference type="InterPro" id="IPR010987">
    <property type="entry name" value="Glutathione-S-Trfase_C-like"/>
</dbReference>
<reference evidence="4 5" key="1">
    <citation type="submission" date="2017-06" db="EMBL/GenBank/DDBJ databases">
        <title>Complete genome sequence of Nitrospirillum amazonense strain CBAmC, an endophytic nitrogen-fixing and plant growth-promoting bacterium, isolated from sugarcane.</title>
        <authorList>
            <person name="Schwab S."/>
            <person name="dos Santos Teixeira K.R."/>
            <person name="Simoes Araujo J.L."/>
            <person name="Soares Vidal M."/>
            <person name="Borges de Freitas H.R."/>
            <person name="Rivello Crivelaro A.L."/>
            <person name="Bueno de Camargo Nunes A."/>
            <person name="dos Santos C.M."/>
            <person name="Palmeira da Silva Rosa D."/>
            <person name="da Silva Padilha D."/>
            <person name="da Silva E."/>
            <person name="Araujo Terra L."/>
            <person name="Soares Mendes V."/>
            <person name="Farinelli L."/>
            <person name="Magalhaes Cruz L."/>
            <person name="Baldani J.I."/>
        </authorList>
    </citation>
    <scope>NUCLEOTIDE SEQUENCE [LARGE SCALE GENOMIC DNA]</scope>
    <source>
        <strain evidence="4 5">CBAmC</strain>
    </source>
</reference>
<organism evidence="4 5">
    <name type="scientific">Nitrospirillum viridazoti CBAmc</name>
    <dbReference type="NCBI Taxonomy" id="1441467"/>
    <lineage>
        <taxon>Bacteria</taxon>
        <taxon>Pseudomonadati</taxon>
        <taxon>Pseudomonadota</taxon>
        <taxon>Alphaproteobacteria</taxon>
        <taxon>Rhodospirillales</taxon>
        <taxon>Azospirillaceae</taxon>
        <taxon>Nitrospirillum</taxon>
        <taxon>Nitrospirillum viridazoti</taxon>
    </lineage>
</organism>
<dbReference type="SUPFAM" id="SSF47616">
    <property type="entry name" value="GST C-terminal domain-like"/>
    <property type="match status" value="1"/>
</dbReference>
<name>A0A248JM41_9PROT</name>
<dbReference type="GO" id="GO:0006749">
    <property type="term" value="P:glutathione metabolic process"/>
    <property type="evidence" value="ECO:0007669"/>
    <property type="project" value="TreeGrafter"/>
</dbReference>
<dbReference type="Proteomes" id="UP000197153">
    <property type="component" value="Chromosome 1"/>
</dbReference>
<feature type="domain" description="GST N-terminal" evidence="2">
    <location>
        <begin position="1"/>
        <end position="79"/>
    </location>
</feature>
<accession>A0A248JM41</accession>
<dbReference type="RefSeq" id="WP_040844380.1">
    <property type="nucleotide sequence ID" value="NZ_CP022110.1"/>
</dbReference>
<dbReference type="CDD" id="cd00299">
    <property type="entry name" value="GST_C_family"/>
    <property type="match status" value="1"/>
</dbReference>
<evidence type="ECO:0000259" key="3">
    <source>
        <dbReference type="PROSITE" id="PS50405"/>
    </source>
</evidence>
<evidence type="ECO:0000313" key="4">
    <source>
        <dbReference type="EMBL" id="ASG19606.1"/>
    </source>
</evidence>
<gene>
    <name evidence="4" type="ORF">Y958_01290</name>
</gene>
<dbReference type="Gene3D" id="3.40.30.10">
    <property type="entry name" value="Glutaredoxin"/>
    <property type="match status" value="1"/>
</dbReference>
<comment type="subunit">
    <text evidence="1">Homodimer.</text>
</comment>
<evidence type="ECO:0000259" key="2">
    <source>
        <dbReference type="PROSITE" id="PS50404"/>
    </source>
</evidence>
<evidence type="ECO:0000256" key="1">
    <source>
        <dbReference type="ARBA" id="ARBA00011738"/>
    </source>
</evidence>
<dbReference type="PANTHER" id="PTHR43969:SF9">
    <property type="entry name" value="GLUTATHIONE S TRANSFERASE D10, ISOFORM A-RELATED"/>
    <property type="match status" value="1"/>
</dbReference>
<feature type="domain" description="GST C-terminal" evidence="3">
    <location>
        <begin position="85"/>
        <end position="223"/>
    </location>
</feature>
<keyword evidence="4" id="KW-0808">Transferase</keyword>
<dbReference type="EMBL" id="CP022110">
    <property type="protein sequence ID" value="ASG19606.1"/>
    <property type="molecule type" value="Genomic_DNA"/>
</dbReference>
<keyword evidence="5" id="KW-1185">Reference proteome</keyword>
<sequence length="223" mass="25370">MRTLVHHPLSPFARKVRVVLAEKRLEVELEVEKPWERREEFLALNPAGELPVLVEDDGATVVEHAAICNYLEEAYPHAPTLLGREVLLRAEVRRLAAWFDVKFNQEVTENLVGEKLIKRFSGSGTPHAQAIRAGLANIHYHLDYIAYLADRRKWLAGDDFSLADIAAAAHLSTIDYLGDVPWDQHPEAKDWYMRIKCRPSFRPLLGDHLPGAPPPKHYADLDF</sequence>
<dbReference type="Pfam" id="PF13409">
    <property type="entry name" value="GST_N_2"/>
    <property type="match status" value="1"/>
</dbReference>
<proteinExistence type="predicted"/>
<dbReference type="PROSITE" id="PS50405">
    <property type="entry name" value="GST_CTER"/>
    <property type="match status" value="1"/>
</dbReference>
<dbReference type="KEGG" id="nao:Y958_01290"/>
<dbReference type="AlphaFoldDB" id="A0A248JM41"/>
<dbReference type="InterPro" id="IPR036282">
    <property type="entry name" value="Glutathione-S-Trfase_C_sf"/>
</dbReference>
<dbReference type="InterPro" id="IPR036249">
    <property type="entry name" value="Thioredoxin-like_sf"/>
</dbReference>
<evidence type="ECO:0000313" key="5">
    <source>
        <dbReference type="Proteomes" id="UP000197153"/>
    </source>
</evidence>
<dbReference type="InterPro" id="IPR004046">
    <property type="entry name" value="GST_C"/>
</dbReference>
<dbReference type="SUPFAM" id="SSF52833">
    <property type="entry name" value="Thioredoxin-like"/>
    <property type="match status" value="1"/>
</dbReference>
<dbReference type="InterPro" id="IPR004045">
    <property type="entry name" value="Glutathione_S-Trfase_N"/>
</dbReference>
<protein>
    <submittedName>
        <fullName evidence="4">Glutathione S-transferase</fullName>
    </submittedName>
</protein>
<dbReference type="Pfam" id="PF00043">
    <property type="entry name" value="GST_C"/>
    <property type="match status" value="1"/>
</dbReference>
<dbReference type="PROSITE" id="PS50404">
    <property type="entry name" value="GST_NTER"/>
    <property type="match status" value="1"/>
</dbReference>